<dbReference type="GO" id="GO:0004497">
    <property type="term" value="F:monooxygenase activity"/>
    <property type="evidence" value="ECO:0007669"/>
    <property type="project" value="UniProtKB-KW"/>
</dbReference>
<evidence type="ECO:0000259" key="6">
    <source>
        <dbReference type="Pfam" id="PF01494"/>
    </source>
</evidence>
<dbReference type="STRING" id="538381.GCA_001696535_01034"/>
<name>A0A285TQY0_9HYPH</name>
<dbReference type="InterPro" id="IPR050493">
    <property type="entry name" value="FAD-dep_Monooxygenase_BioMet"/>
</dbReference>
<keyword evidence="2" id="KW-0285">Flavoprotein</keyword>
<dbReference type="Pfam" id="PF01494">
    <property type="entry name" value="FAD_binding_3"/>
    <property type="match status" value="1"/>
</dbReference>
<evidence type="ECO:0000313" key="8">
    <source>
        <dbReference type="Proteomes" id="UP000219331"/>
    </source>
</evidence>
<gene>
    <name evidence="7" type="ORF">SAMN05421512_11549</name>
</gene>
<evidence type="ECO:0000256" key="3">
    <source>
        <dbReference type="ARBA" id="ARBA00022827"/>
    </source>
</evidence>
<comment type="cofactor">
    <cofactor evidence="1">
        <name>FAD</name>
        <dbReference type="ChEBI" id="CHEBI:57692"/>
    </cofactor>
</comment>
<evidence type="ECO:0000256" key="5">
    <source>
        <dbReference type="ARBA" id="ARBA00023033"/>
    </source>
</evidence>
<reference evidence="7 8" key="1">
    <citation type="submission" date="2017-08" db="EMBL/GenBank/DDBJ databases">
        <authorList>
            <person name="de Groot N.N."/>
        </authorList>
    </citation>
    <scope>NUCLEOTIDE SEQUENCE [LARGE SCALE GENOMIC DNA]</scope>
    <source>
        <strain evidence="7 8">USBA 352</strain>
    </source>
</reference>
<keyword evidence="3" id="KW-0274">FAD</keyword>
<dbReference type="Gene3D" id="3.50.50.60">
    <property type="entry name" value="FAD/NAD(P)-binding domain"/>
    <property type="match status" value="1"/>
</dbReference>
<organism evidence="7 8">
    <name type="scientific">Stappia indica</name>
    <dbReference type="NCBI Taxonomy" id="538381"/>
    <lineage>
        <taxon>Bacteria</taxon>
        <taxon>Pseudomonadati</taxon>
        <taxon>Pseudomonadota</taxon>
        <taxon>Alphaproteobacteria</taxon>
        <taxon>Hyphomicrobiales</taxon>
        <taxon>Stappiaceae</taxon>
        <taxon>Stappia</taxon>
    </lineage>
</organism>
<dbReference type="EMBL" id="OBML01000015">
    <property type="protein sequence ID" value="SOC25885.1"/>
    <property type="molecule type" value="Genomic_DNA"/>
</dbReference>
<dbReference type="PRINTS" id="PR00420">
    <property type="entry name" value="RNGMNOXGNASE"/>
</dbReference>
<evidence type="ECO:0000256" key="1">
    <source>
        <dbReference type="ARBA" id="ARBA00001974"/>
    </source>
</evidence>
<protein>
    <submittedName>
        <fullName evidence="7">Salicylate hydroxylase</fullName>
    </submittedName>
</protein>
<keyword evidence="4" id="KW-0560">Oxidoreductase</keyword>
<dbReference type="PANTHER" id="PTHR13789">
    <property type="entry name" value="MONOOXYGENASE"/>
    <property type="match status" value="1"/>
</dbReference>
<dbReference type="PANTHER" id="PTHR13789:SF318">
    <property type="entry name" value="GERANYLGERANYL DIPHOSPHATE REDUCTASE"/>
    <property type="match status" value="1"/>
</dbReference>
<dbReference type="InterPro" id="IPR002938">
    <property type="entry name" value="FAD-bd"/>
</dbReference>
<dbReference type="OrthoDB" id="4230779at2"/>
<evidence type="ECO:0000256" key="4">
    <source>
        <dbReference type="ARBA" id="ARBA00023002"/>
    </source>
</evidence>
<keyword evidence="5" id="KW-0503">Monooxygenase</keyword>
<accession>A0A285TQY0</accession>
<dbReference type="GO" id="GO:0071949">
    <property type="term" value="F:FAD binding"/>
    <property type="evidence" value="ECO:0007669"/>
    <property type="project" value="InterPro"/>
</dbReference>
<dbReference type="Proteomes" id="UP000219331">
    <property type="component" value="Unassembled WGS sequence"/>
</dbReference>
<dbReference type="InterPro" id="IPR036188">
    <property type="entry name" value="FAD/NAD-bd_sf"/>
</dbReference>
<dbReference type="SUPFAM" id="SSF51905">
    <property type="entry name" value="FAD/NAD(P)-binding domain"/>
    <property type="match status" value="1"/>
</dbReference>
<evidence type="ECO:0000313" key="7">
    <source>
        <dbReference type="EMBL" id="SOC25885.1"/>
    </source>
</evidence>
<evidence type="ECO:0000256" key="2">
    <source>
        <dbReference type="ARBA" id="ARBA00022630"/>
    </source>
</evidence>
<feature type="domain" description="FAD-binding" evidence="6">
    <location>
        <begin position="11"/>
        <end position="362"/>
    </location>
</feature>
<proteinExistence type="predicted"/>
<dbReference type="AlphaFoldDB" id="A0A285TQY0"/>
<dbReference type="RefSeq" id="WP_067334666.1">
    <property type="nucleotide sequence ID" value="NZ_MBQF01000001.1"/>
</dbReference>
<keyword evidence="8" id="KW-1185">Reference proteome</keyword>
<dbReference type="SUPFAM" id="SSF54373">
    <property type="entry name" value="FAD-linked reductases, C-terminal domain"/>
    <property type="match status" value="1"/>
</dbReference>
<sequence>MVQSRSDGNRIFIAGAGIGGLTAALSLSRRSRAVTVIEQADELRPVGSGLQLPPNTMQVLRDLGLEDALLPHVVAPRAIEVMTWRGDAPVAEIPLGALAEKRYGAPYLVIHRADLQAVLLKAARASAGITLRLGTRLRGAAQNSDRIKLELEQAAGEADGEIPLDHDTGAALIGADGVWSTVRRRVMGLRAAAFSGRTAYRAVIPASDVPERWRNVTGLWLGPRAHVVHYPVSGGERFNLVALVEEDWQEEVWSGPADRSALLDRFRDWPGACRELLSLPSSWLKWALCSMDPGTSWVDGRFALLGDAAHAMLPFAAQGAAMAIEDAEALARHLDQGADDIPRALRAYESERQDRAERVMRLARSNDRIYHMSGPLALARDMVMRSLPSERLLARLDWLYGWRPPGA</sequence>